<feature type="compositionally biased region" description="Acidic residues" evidence="1">
    <location>
        <begin position="85"/>
        <end position="98"/>
    </location>
</feature>
<name>L9WPM4_9EURY</name>
<accession>L9WPM4</accession>
<evidence type="ECO:0000313" key="4">
    <source>
        <dbReference type="Proteomes" id="UP000011602"/>
    </source>
</evidence>
<organism evidence="3 4">
    <name type="scientific">Natronolimnohabitans innermongolicus JCM 12255</name>
    <dbReference type="NCBI Taxonomy" id="1227499"/>
    <lineage>
        <taxon>Archaea</taxon>
        <taxon>Methanobacteriati</taxon>
        <taxon>Methanobacteriota</taxon>
        <taxon>Stenosarchaea group</taxon>
        <taxon>Halobacteria</taxon>
        <taxon>Halobacteriales</taxon>
        <taxon>Natrialbaceae</taxon>
        <taxon>Natronolimnohabitans</taxon>
    </lineage>
</organism>
<feature type="compositionally biased region" description="Acidic residues" evidence="1">
    <location>
        <begin position="29"/>
        <end position="51"/>
    </location>
</feature>
<feature type="region of interest" description="Disordered" evidence="1">
    <location>
        <begin position="85"/>
        <end position="106"/>
    </location>
</feature>
<protein>
    <recommendedName>
        <fullName evidence="2">DUF4399 domain-containing protein</fullName>
    </recommendedName>
</protein>
<dbReference type="InterPro" id="IPR025512">
    <property type="entry name" value="DUF4399"/>
</dbReference>
<dbReference type="PROSITE" id="PS51257">
    <property type="entry name" value="PROKAR_LIPOPROTEIN"/>
    <property type="match status" value="1"/>
</dbReference>
<evidence type="ECO:0000313" key="3">
    <source>
        <dbReference type="EMBL" id="ELY51156.1"/>
    </source>
</evidence>
<feature type="region of interest" description="Disordered" evidence="1">
    <location>
        <begin position="29"/>
        <end position="69"/>
    </location>
</feature>
<feature type="region of interest" description="Disordered" evidence="1">
    <location>
        <begin position="170"/>
        <end position="199"/>
    </location>
</feature>
<proteinExistence type="predicted"/>
<reference evidence="3 4" key="1">
    <citation type="journal article" date="2014" name="PLoS Genet.">
        <title>Phylogenetically driven sequencing of extremely halophilic archaea reveals strategies for static and dynamic osmo-response.</title>
        <authorList>
            <person name="Becker E.A."/>
            <person name="Seitzer P.M."/>
            <person name="Tritt A."/>
            <person name="Larsen D."/>
            <person name="Krusor M."/>
            <person name="Yao A.I."/>
            <person name="Wu D."/>
            <person name="Madern D."/>
            <person name="Eisen J.A."/>
            <person name="Darling A.E."/>
            <person name="Facciotti M.T."/>
        </authorList>
    </citation>
    <scope>NUCLEOTIDE SEQUENCE [LARGE SCALE GENOMIC DNA]</scope>
    <source>
        <strain evidence="3 4">JCM 12255</strain>
    </source>
</reference>
<dbReference type="AlphaFoldDB" id="L9WPM4"/>
<dbReference type="RefSeq" id="WP_007260786.1">
    <property type="nucleotide sequence ID" value="NZ_AOHZ01000082.1"/>
</dbReference>
<gene>
    <name evidence="3" type="ORF">C493_17631</name>
</gene>
<keyword evidence="4" id="KW-1185">Reference proteome</keyword>
<evidence type="ECO:0000256" key="1">
    <source>
        <dbReference type="SAM" id="MobiDB-lite"/>
    </source>
</evidence>
<dbReference type="EMBL" id="AOHZ01000082">
    <property type="protein sequence ID" value="ELY51156.1"/>
    <property type="molecule type" value="Genomic_DNA"/>
</dbReference>
<dbReference type="OrthoDB" id="205749at2157"/>
<comment type="caution">
    <text evidence="3">The sequence shown here is derived from an EMBL/GenBank/DDBJ whole genome shotgun (WGS) entry which is preliminary data.</text>
</comment>
<sequence length="199" mass="21699">MTRTPTRRQWLSGGTVAALATIAGCSDIVEDYDEDESPDDGEEEVPIDDVDHENHDGEVEFVGPEDGAEVSSPVDVELEATEFELQPVEDEGDQDPTPEDGAGHHHVIVDEGCVDPGYVIPHEDGYYHLEDGEEETEVELEPGEYDLCAQTGDAQHNAYDMTDEITIEVVEDDENGADDEDGDEENGTDENGDDGDDET</sequence>
<feature type="domain" description="DUF4399" evidence="2">
    <location>
        <begin position="99"/>
        <end position="169"/>
    </location>
</feature>
<dbReference type="eggNOG" id="arCOG06180">
    <property type="taxonomic scope" value="Archaea"/>
</dbReference>
<dbReference type="Proteomes" id="UP000011602">
    <property type="component" value="Unassembled WGS sequence"/>
</dbReference>
<dbReference type="Pfam" id="PF14347">
    <property type="entry name" value="DUF4399"/>
    <property type="match status" value="1"/>
</dbReference>
<evidence type="ECO:0000259" key="2">
    <source>
        <dbReference type="Pfam" id="PF14347"/>
    </source>
</evidence>